<evidence type="ECO:0000259" key="11">
    <source>
        <dbReference type="Pfam" id="PF25988"/>
    </source>
</evidence>
<keyword evidence="5 9" id="KW-0997">Cell inner membrane</keyword>
<comment type="subcellular location">
    <subcellularLocation>
        <location evidence="1 9">Cell inner membrane</location>
        <topology evidence="1 9">Single-pass membrane protein</topology>
    </subcellularLocation>
</comment>
<evidence type="ECO:0000256" key="7">
    <source>
        <dbReference type="ARBA" id="ARBA00022989"/>
    </source>
</evidence>
<dbReference type="GO" id="GO:0009306">
    <property type="term" value="P:protein secretion"/>
    <property type="evidence" value="ECO:0007669"/>
    <property type="project" value="InterPro"/>
</dbReference>
<evidence type="ECO:0000259" key="12">
    <source>
        <dbReference type="Pfam" id="PF26002"/>
    </source>
</evidence>
<dbReference type="Pfam" id="PF26002">
    <property type="entry name" value="Beta-barrel_AprE"/>
    <property type="match status" value="1"/>
</dbReference>
<keyword evidence="6 9" id="KW-0812">Transmembrane</keyword>
<accession>A0A074V3V8</accession>
<evidence type="ECO:0000313" key="14">
    <source>
        <dbReference type="Proteomes" id="UP000027644"/>
    </source>
</evidence>
<feature type="domain" description="CyaD-like alpha-helical hairpin" evidence="11">
    <location>
        <begin position="132"/>
        <end position="327"/>
    </location>
</feature>
<reference evidence="13 14" key="1">
    <citation type="journal article" date="2014" name="PLoS Genet.">
        <title>Hidden diversity in honey bee gut symbionts detected by single-cell genomics.</title>
        <authorList>
            <person name="Engel P."/>
            <person name="Stepanauskas R."/>
            <person name="Moran N."/>
        </authorList>
    </citation>
    <scope>NUCLEOTIDE SEQUENCE [LARGE SCALE GENOMIC DNA]</scope>
    <source>
        <strain evidence="13 14">SCGC AB-598-J21</strain>
    </source>
</reference>
<dbReference type="InterPro" id="IPR059040">
    <property type="entry name" value="HH_CyaD-like"/>
</dbReference>
<evidence type="ECO:0000256" key="6">
    <source>
        <dbReference type="ARBA" id="ARBA00022692"/>
    </source>
</evidence>
<dbReference type="InterPro" id="IPR006144">
    <property type="entry name" value="Secretion_HlyD_CS"/>
</dbReference>
<comment type="similarity">
    <text evidence="2 9">Belongs to the membrane fusion protein (MFP) (TC 8.A.1) family.</text>
</comment>
<feature type="transmembrane region" description="Helical" evidence="9">
    <location>
        <begin position="59"/>
        <end position="77"/>
    </location>
</feature>
<dbReference type="AlphaFoldDB" id="A0A074V3V8"/>
<keyword evidence="4 9" id="KW-1003">Cell membrane</keyword>
<dbReference type="PANTHER" id="PTHR30386">
    <property type="entry name" value="MEMBRANE FUSION SUBUNIT OF EMRAB-TOLC MULTIDRUG EFFLUX PUMP"/>
    <property type="match status" value="1"/>
</dbReference>
<organism evidence="13 14">
    <name type="scientific">Snodgrassella alvi SCGC AB-598-J21</name>
    <dbReference type="NCBI Taxonomy" id="1385367"/>
    <lineage>
        <taxon>Bacteria</taxon>
        <taxon>Pseudomonadati</taxon>
        <taxon>Pseudomonadota</taxon>
        <taxon>Betaproteobacteria</taxon>
        <taxon>Neisseriales</taxon>
        <taxon>Neisseriaceae</taxon>
        <taxon>Snodgrassella</taxon>
    </lineage>
</organism>
<keyword evidence="7 9" id="KW-1133">Transmembrane helix</keyword>
<protein>
    <recommendedName>
        <fullName evidence="9">Membrane fusion protein (MFP) family protein</fullName>
    </recommendedName>
</protein>
<dbReference type="PRINTS" id="PR01490">
    <property type="entry name" value="RTXTOXIND"/>
</dbReference>
<dbReference type="PANTHER" id="PTHR30386:SF27">
    <property type="entry name" value="MEMBRANE FUSION PROTEIN (MFP) FAMILY PROTEIN"/>
    <property type="match status" value="1"/>
</dbReference>
<gene>
    <name evidence="13" type="ORF">SASC598J21_020110</name>
</gene>
<evidence type="ECO:0000256" key="4">
    <source>
        <dbReference type="ARBA" id="ARBA00022475"/>
    </source>
</evidence>
<keyword evidence="3 9" id="KW-0813">Transport</keyword>
<dbReference type="EMBL" id="AVQL01000454">
    <property type="protein sequence ID" value="KEQ00128.1"/>
    <property type="molecule type" value="Genomic_DNA"/>
</dbReference>
<dbReference type="InterPro" id="IPR050739">
    <property type="entry name" value="MFP"/>
</dbReference>
<evidence type="ECO:0000256" key="9">
    <source>
        <dbReference type="RuleBase" id="RU365093"/>
    </source>
</evidence>
<dbReference type="Pfam" id="PF25988">
    <property type="entry name" value="HH_CyaD"/>
    <property type="match status" value="1"/>
</dbReference>
<dbReference type="InterPro" id="IPR010129">
    <property type="entry name" value="T1SS_HlyD"/>
</dbReference>
<keyword evidence="10" id="KW-0175">Coiled coil</keyword>
<dbReference type="GO" id="GO:0005886">
    <property type="term" value="C:plasma membrane"/>
    <property type="evidence" value="ECO:0007669"/>
    <property type="project" value="UniProtKB-SubCell"/>
</dbReference>
<dbReference type="PROSITE" id="PS00543">
    <property type="entry name" value="HLYD_FAMILY"/>
    <property type="match status" value="1"/>
</dbReference>
<dbReference type="Gene3D" id="2.40.30.170">
    <property type="match status" value="1"/>
</dbReference>
<proteinExistence type="inferred from homology"/>
<evidence type="ECO:0000256" key="1">
    <source>
        <dbReference type="ARBA" id="ARBA00004377"/>
    </source>
</evidence>
<dbReference type="NCBIfam" id="TIGR01843">
    <property type="entry name" value="type_I_hlyD"/>
    <property type="match status" value="1"/>
</dbReference>
<comment type="caution">
    <text evidence="13">The sequence shown here is derived from an EMBL/GenBank/DDBJ whole genome shotgun (WGS) entry which is preliminary data.</text>
</comment>
<name>A0A074V3V8_9NEIS</name>
<dbReference type="InterPro" id="IPR058982">
    <property type="entry name" value="Beta-barrel_AprE"/>
</dbReference>
<evidence type="ECO:0000256" key="10">
    <source>
        <dbReference type="SAM" id="Coils"/>
    </source>
</evidence>
<sequence length="477" mass="53809">MGIRFQAFKDFLQRYSTVWKNVWAVRFQLDPPKRDEDERAFLPAHLELTETPISAAPKWTARLIILFAVLALLWALIGKLDIVAVAMGKTTPGGRSKVIQPLETSVVDKVAVKNGDHVKSGQVLVQLSGIGSDSDYAQSEKSLQAARLNKLRLEAVIRAVNTHQPPVLDQELATKWQLTPDQIMEAQSLAINQFQTWFTQDAQLQTVLREHQAQLQGTQSQVSKLEQTTAIEQRRTADYKDLLAQNFVSKHAYYEQESKFIQNKNDLASQRSQLRQIQESIREAEQNRLLQTNTLRRDTLDQLRQANEQIQQLTEATDKALQRKQLMTLKSPVDGTVQQLATHTIGGVVTAAQQIMVIVPDQDQMEIEALVPNKDIGFVKAGQSAIIKIESFPYTRYGYLTGKVKNVSFDAIEDEKLGLVFAATIVLDRNYLMIDGKKVNLTAGMNVTAEIKTGKRRVITYLLSPLQTKVDESMRER</sequence>
<feature type="coiled-coil region" evidence="10">
    <location>
        <begin position="267"/>
        <end position="323"/>
    </location>
</feature>
<evidence type="ECO:0000256" key="2">
    <source>
        <dbReference type="ARBA" id="ARBA00009477"/>
    </source>
</evidence>
<evidence type="ECO:0000256" key="8">
    <source>
        <dbReference type="ARBA" id="ARBA00023136"/>
    </source>
</evidence>
<dbReference type="Proteomes" id="UP000027644">
    <property type="component" value="Unassembled WGS sequence"/>
</dbReference>
<evidence type="ECO:0000313" key="13">
    <source>
        <dbReference type="EMBL" id="KEQ00128.1"/>
    </source>
</evidence>
<evidence type="ECO:0000256" key="3">
    <source>
        <dbReference type="ARBA" id="ARBA00022448"/>
    </source>
</evidence>
<evidence type="ECO:0000256" key="5">
    <source>
        <dbReference type="ARBA" id="ARBA00022519"/>
    </source>
</evidence>
<feature type="domain" description="AprE-like beta-barrel" evidence="12">
    <location>
        <begin position="366"/>
        <end position="454"/>
    </location>
</feature>
<keyword evidence="8 9" id="KW-0472">Membrane</keyword>